<protein>
    <submittedName>
        <fullName evidence="6">DNA-binding HxlR family transcriptional regulator</fullName>
    </submittedName>
</protein>
<evidence type="ECO:0000256" key="1">
    <source>
        <dbReference type="ARBA" id="ARBA00023015"/>
    </source>
</evidence>
<keyword evidence="7" id="KW-1185">Reference proteome</keyword>
<keyword evidence="2 6" id="KW-0238">DNA-binding</keyword>
<dbReference type="Pfam" id="PF01638">
    <property type="entry name" value="HxlR"/>
    <property type="match status" value="1"/>
</dbReference>
<evidence type="ECO:0000256" key="3">
    <source>
        <dbReference type="ARBA" id="ARBA00023163"/>
    </source>
</evidence>
<keyword evidence="3" id="KW-0804">Transcription</keyword>
<dbReference type="GO" id="GO:0003677">
    <property type="term" value="F:DNA binding"/>
    <property type="evidence" value="ECO:0007669"/>
    <property type="project" value="UniProtKB-KW"/>
</dbReference>
<evidence type="ECO:0000259" key="5">
    <source>
        <dbReference type="PROSITE" id="PS51118"/>
    </source>
</evidence>
<dbReference type="Gene3D" id="1.10.10.10">
    <property type="entry name" value="Winged helix-like DNA-binding domain superfamily/Winged helix DNA-binding domain"/>
    <property type="match status" value="1"/>
</dbReference>
<evidence type="ECO:0000313" key="6">
    <source>
        <dbReference type="EMBL" id="MET3651205.1"/>
    </source>
</evidence>
<evidence type="ECO:0000313" key="7">
    <source>
        <dbReference type="Proteomes" id="UP001549184"/>
    </source>
</evidence>
<dbReference type="PROSITE" id="PS51118">
    <property type="entry name" value="HTH_HXLR"/>
    <property type="match status" value="1"/>
</dbReference>
<reference evidence="6 7" key="1">
    <citation type="submission" date="2024-06" db="EMBL/GenBank/DDBJ databases">
        <title>Sorghum-associated microbial communities from plants grown in Nebraska, USA.</title>
        <authorList>
            <person name="Schachtman D."/>
        </authorList>
    </citation>
    <scope>NUCLEOTIDE SEQUENCE [LARGE SCALE GENOMIC DNA]</scope>
    <source>
        <strain evidence="6 7">1073</strain>
    </source>
</reference>
<accession>A0ABV2JSG5</accession>
<name>A0ABV2JSG5_9GAMM</name>
<dbReference type="InterPro" id="IPR002577">
    <property type="entry name" value="HTH_HxlR"/>
</dbReference>
<sequence>MAHFRSSVQEFVAAKTNSYDESGSGSFPSLDERVMRSKGFEGMVCSIAGVMGAIGDRWGLLILRDLILGISRYDDFRQSSGVTNATLSDRLKHLEANGLVERQRYQTNPERFEYFLTEKGRQIAAVIPVLAQIGDQLGMSGASAPPIKFVNRETGEEAMWGFIDKRTGKPLHPRDLAITEGPGADALSRWRLAHGTHRRQKHQITAKDSAPAQASKSKTRRGNPP</sequence>
<dbReference type="PANTHER" id="PTHR33204:SF36">
    <property type="entry name" value="TRANSCRIPTIONAL REGULATORY PROTEIN"/>
    <property type="match status" value="1"/>
</dbReference>
<dbReference type="PANTHER" id="PTHR33204">
    <property type="entry name" value="TRANSCRIPTIONAL REGULATOR, MARR FAMILY"/>
    <property type="match status" value="1"/>
</dbReference>
<feature type="region of interest" description="Disordered" evidence="4">
    <location>
        <begin position="194"/>
        <end position="225"/>
    </location>
</feature>
<feature type="compositionally biased region" description="Basic residues" evidence="4">
    <location>
        <begin position="194"/>
        <end position="204"/>
    </location>
</feature>
<organism evidence="6 7">
    <name type="scientific">Dyella japonica</name>
    <dbReference type="NCBI Taxonomy" id="231455"/>
    <lineage>
        <taxon>Bacteria</taxon>
        <taxon>Pseudomonadati</taxon>
        <taxon>Pseudomonadota</taxon>
        <taxon>Gammaproteobacteria</taxon>
        <taxon>Lysobacterales</taxon>
        <taxon>Rhodanobacteraceae</taxon>
        <taxon>Dyella</taxon>
    </lineage>
</organism>
<comment type="caution">
    <text evidence="6">The sequence shown here is derived from an EMBL/GenBank/DDBJ whole genome shotgun (WGS) entry which is preliminary data.</text>
</comment>
<dbReference type="Proteomes" id="UP001549184">
    <property type="component" value="Unassembled WGS sequence"/>
</dbReference>
<evidence type="ECO:0000256" key="2">
    <source>
        <dbReference type="ARBA" id="ARBA00023125"/>
    </source>
</evidence>
<dbReference type="InterPro" id="IPR036390">
    <property type="entry name" value="WH_DNA-bd_sf"/>
</dbReference>
<dbReference type="SUPFAM" id="SSF46785">
    <property type="entry name" value="Winged helix' DNA-binding domain"/>
    <property type="match status" value="1"/>
</dbReference>
<evidence type="ECO:0000256" key="4">
    <source>
        <dbReference type="SAM" id="MobiDB-lite"/>
    </source>
</evidence>
<dbReference type="RefSeq" id="WP_354012660.1">
    <property type="nucleotide sequence ID" value="NZ_JBEPMU010000001.1"/>
</dbReference>
<feature type="domain" description="HTH hxlR-type" evidence="5">
    <location>
        <begin position="45"/>
        <end position="142"/>
    </location>
</feature>
<keyword evidence="1" id="KW-0805">Transcription regulation</keyword>
<proteinExistence type="predicted"/>
<gene>
    <name evidence="6" type="ORF">ABIC75_000907</name>
</gene>
<dbReference type="EMBL" id="JBEPMU010000001">
    <property type="protein sequence ID" value="MET3651205.1"/>
    <property type="molecule type" value="Genomic_DNA"/>
</dbReference>
<dbReference type="InterPro" id="IPR036388">
    <property type="entry name" value="WH-like_DNA-bd_sf"/>
</dbReference>